<dbReference type="STRING" id="319795.Dgeo_1950"/>
<dbReference type="eggNOG" id="ENOG5031S5X">
    <property type="taxonomic scope" value="Bacteria"/>
</dbReference>
<sequence length="190" mass="20969">MKGVAFTLLFMVRGDLAVFPFMPVMQMLLSSGRAGRLSVAHPRGGELWFEPGEIIHARSGGLTGEAALQVLSSLDGGQFTFAPDVPPSERTLALRRDAALRRLIEDADAWAELLRVFPDWSRPLRFTPRWSDAQPVTRAQYVALSLIPEGWPLRVMLERTGLPPRQTLETLRPFVTAGLVEVAPAILNGQ</sequence>
<evidence type="ECO:0000313" key="2">
    <source>
        <dbReference type="EMBL" id="ABF46244.1"/>
    </source>
</evidence>
<keyword evidence="3" id="KW-1185">Reference proteome</keyword>
<dbReference type="Pfam" id="PF14332">
    <property type="entry name" value="DUF4388"/>
    <property type="match status" value="1"/>
</dbReference>
<evidence type="ECO:0000259" key="1">
    <source>
        <dbReference type="Pfam" id="PF14332"/>
    </source>
</evidence>
<accession>Q1IWZ0</accession>
<dbReference type="InterPro" id="IPR025497">
    <property type="entry name" value="PatA-like_N"/>
</dbReference>
<protein>
    <submittedName>
        <fullName evidence="2">Protein containing PATAN domain</fullName>
    </submittedName>
</protein>
<evidence type="ECO:0000313" key="3">
    <source>
        <dbReference type="Proteomes" id="UP000002431"/>
    </source>
</evidence>
<dbReference type="PANTHER" id="PTHR36304">
    <property type="entry name" value="DOMAIN GTPASE-ACTIVATING PROTEIN, PUTATIVE-RELATED-RELATED"/>
    <property type="match status" value="1"/>
</dbReference>
<feature type="domain" description="PatA-like N-terminal" evidence="1">
    <location>
        <begin position="13"/>
        <end position="111"/>
    </location>
</feature>
<name>Q1IWZ0_DEIGD</name>
<dbReference type="AlphaFoldDB" id="Q1IWZ0"/>
<proteinExistence type="predicted"/>
<dbReference type="Proteomes" id="UP000002431">
    <property type="component" value="Chromosome"/>
</dbReference>
<dbReference type="HOGENOM" id="CLU_1552775_0_0_0"/>
<dbReference type="PANTHER" id="PTHR36304:SF4">
    <property type="entry name" value="DUF4388 DOMAIN-CONTAINING PROTEIN"/>
    <property type="match status" value="1"/>
</dbReference>
<gene>
    <name evidence="2" type="ordered locus">Dgeo_1950</name>
</gene>
<dbReference type="KEGG" id="dge:Dgeo_1950"/>
<reference evidence="2" key="1">
    <citation type="submission" date="2006-04" db="EMBL/GenBank/DDBJ databases">
        <title>Complete sequence of chromosome of Deinococcus geothermalis DSM 11300.</title>
        <authorList>
            <consortium name="US DOE Joint Genome Institute"/>
            <person name="Copeland A."/>
            <person name="Lucas S."/>
            <person name="Lapidus A."/>
            <person name="Barry K."/>
            <person name="Detter J.C."/>
            <person name="Glavina del Rio T."/>
            <person name="Hammon N."/>
            <person name="Israni S."/>
            <person name="Dalin E."/>
            <person name="Tice H."/>
            <person name="Pitluck S."/>
            <person name="Brettin T."/>
            <person name="Bruce D."/>
            <person name="Han C."/>
            <person name="Tapia R."/>
            <person name="Saunders E."/>
            <person name="Gilna P."/>
            <person name="Schmutz J."/>
            <person name="Larimer F."/>
            <person name="Land M."/>
            <person name="Hauser L."/>
            <person name="Kyrpides N."/>
            <person name="Kim E."/>
            <person name="Daly M.J."/>
            <person name="Fredrickson J.K."/>
            <person name="Makarova K.S."/>
            <person name="Gaidamakova E.K."/>
            <person name="Zhai M."/>
            <person name="Richardson P."/>
        </authorList>
    </citation>
    <scope>NUCLEOTIDE SEQUENCE</scope>
    <source>
        <strain evidence="2">DSM 11300</strain>
    </source>
</reference>
<organism evidence="2 3">
    <name type="scientific">Deinococcus geothermalis (strain DSM 11300 / CIP 105573 / AG-3a)</name>
    <dbReference type="NCBI Taxonomy" id="319795"/>
    <lineage>
        <taxon>Bacteria</taxon>
        <taxon>Thermotogati</taxon>
        <taxon>Deinococcota</taxon>
        <taxon>Deinococci</taxon>
        <taxon>Deinococcales</taxon>
        <taxon>Deinococcaceae</taxon>
        <taxon>Deinococcus</taxon>
    </lineage>
</organism>
<dbReference type="EMBL" id="CP000359">
    <property type="protein sequence ID" value="ABF46244.1"/>
    <property type="molecule type" value="Genomic_DNA"/>
</dbReference>